<dbReference type="EMBL" id="CP002688">
    <property type="protein sequence ID" value="ANM70864.1"/>
    <property type="molecule type" value="Genomic_DNA"/>
</dbReference>
<feature type="domain" description="Retrotransposon gag" evidence="1">
    <location>
        <begin position="82"/>
        <end position="146"/>
    </location>
</feature>
<dbReference type="OMA" id="FFIETRV"/>
<proteinExistence type="predicted"/>
<sequence length="178" mass="20508">MSSKMHRATTTAPELEKVLDETKRSPFTARLSAVHVRHVNKVKLIPYNGLTDPKIFLKSMYIAINGAHFSTEEAMLGAAKCSYRELTSVFLQHHSFFMIKEATNADLWTMFQRDNEPLRTFIERFKKVVSNIAIKDDAAIGDLRNALMFVSRFREDLIIARPSTFDDALHRANRLYRD</sequence>
<protein>
    <submittedName>
        <fullName evidence="3">Gag-Pol polyprotein/retrotransposon</fullName>
    </submittedName>
</protein>
<keyword evidence="4" id="KW-1185">Reference proteome</keyword>
<dbReference type="Araport" id="AT5G39775"/>
<evidence type="ECO:0000313" key="4">
    <source>
        <dbReference type="Proteomes" id="UP000006548"/>
    </source>
</evidence>
<dbReference type="InParanoid" id="A0A1P8BH06"/>
<evidence type="ECO:0000313" key="3">
    <source>
        <dbReference type="EMBL" id="ANM70864.1"/>
    </source>
</evidence>
<gene>
    <name evidence="2 3" type="ordered locus">At5g39775</name>
</gene>
<accession>A0A1P8BH06</accession>
<dbReference type="AlphaFoldDB" id="A0A1P8BH06"/>
<reference evidence="4" key="2">
    <citation type="journal article" date="2017" name="Plant J.">
        <title>Araport11: a complete reannotation of the Arabidopsis thaliana reference genome.</title>
        <authorList>
            <person name="Cheng C.Y."/>
            <person name="Krishnakumar V."/>
            <person name="Chan A.P."/>
            <person name="Thibaud-Nissen F."/>
            <person name="Schobel S."/>
            <person name="Town C.D."/>
        </authorList>
    </citation>
    <scope>GENOME REANNOTATION</scope>
    <source>
        <strain evidence="4">cv. Columbia</strain>
    </source>
</reference>
<dbReference type="KEGG" id="ath:AT5G39775"/>
<dbReference type="GeneID" id="28721235"/>
<evidence type="ECO:0000259" key="1">
    <source>
        <dbReference type="Pfam" id="PF03732"/>
    </source>
</evidence>
<reference evidence="3 4" key="1">
    <citation type="journal article" date="2000" name="Nature">
        <title>Sequence and analysis of chromosome 5 of the plant Arabidopsis thaliana.</title>
        <authorList>
            <consortium name="Kazusa DNA Research Institute"/>
            <consortium name="Cold Spring Harbor and Washington University in St Louis Sequencing Consortium"/>
            <consortium name="European Union Arabidopsis Genome Sequencing Consortium"/>
            <person name="Tabata S."/>
            <person name="Kaneko T."/>
            <person name="Nakamura Y."/>
            <person name="Kotani H."/>
            <person name="Kato T."/>
            <person name="Asamizu E."/>
            <person name="Miyajima N."/>
            <person name="Sasamoto S."/>
            <person name="Kimura T."/>
            <person name="Hosouchi T."/>
            <person name="Kawashima K."/>
            <person name="Kohara M."/>
            <person name="Matsumoto M."/>
            <person name="Matsuno A."/>
            <person name="Muraki A."/>
            <person name="Nakayama S."/>
            <person name="Nakazaki N."/>
            <person name="Naruo K."/>
            <person name="Okumura S."/>
            <person name="Shinpo S."/>
            <person name="Takeuchi C."/>
            <person name="Wada T."/>
            <person name="Watanabe A."/>
            <person name="Yamada M."/>
            <person name="Yasuda M."/>
            <person name="Sato S."/>
            <person name="de la Bastide M."/>
            <person name="Huang E."/>
            <person name="Spiegel L."/>
            <person name="Gnoj L."/>
            <person name="O'Shaughnessy A."/>
            <person name="Preston R."/>
            <person name="Habermann K."/>
            <person name="Murray J."/>
            <person name="Johnson D."/>
            <person name="Rohlfing T."/>
            <person name="Nelson J."/>
            <person name="Stoneking T."/>
            <person name="Pepin K."/>
            <person name="Spieth J."/>
            <person name="Sekhon M."/>
            <person name="Armstrong J."/>
            <person name="Becker M."/>
            <person name="Belter E."/>
            <person name="Cordum H."/>
            <person name="Cordes M."/>
            <person name="Courtney L."/>
            <person name="Courtney W."/>
            <person name="Dante M."/>
            <person name="Du H."/>
            <person name="Edwards J."/>
            <person name="Fryman J."/>
            <person name="Haakensen B."/>
            <person name="Lamar E."/>
            <person name="Latreille P."/>
            <person name="Leonard S."/>
            <person name="Meyer R."/>
            <person name="Mulvaney E."/>
            <person name="Ozersky P."/>
            <person name="Riley A."/>
            <person name="Strowmatt C."/>
            <person name="Wagner-McPherson C."/>
            <person name="Wollam A."/>
            <person name="Yoakum M."/>
            <person name="Bell M."/>
            <person name="Dedhia N."/>
            <person name="Parnell L."/>
            <person name="Shah R."/>
            <person name="Rodriguez M."/>
            <person name="See L.H."/>
            <person name="Vil D."/>
            <person name="Baker J."/>
            <person name="Kirchoff K."/>
            <person name="Toth K."/>
            <person name="King L."/>
            <person name="Bahret A."/>
            <person name="Miller B."/>
            <person name="Marra M."/>
            <person name="Martienssen R."/>
            <person name="McCombie W.R."/>
            <person name="Wilson R.K."/>
            <person name="Murphy G."/>
            <person name="Bancroft I."/>
            <person name="Volckaert G."/>
            <person name="Wambutt R."/>
            <person name="Dusterhoft A."/>
            <person name="Stiekema W."/>
            <person name="Pohl T."/>
            <person name="Entian K.D."/>
            <person name="Terryn N."/>
            <person name="Hartley N."/>
            <person name="Bent E."/>
            <person name="Johnson S."/>
            <person name="Langham S.A."/>
            <person name="McCullagh B."/>
            <person name="Robben J."/>
            <person name="Grymonprez B."/>
            <person name="Zimmermann W."/>
            <person name="Ramsperger U."/>
            <person name="Wedler H."/>
            <person name="Balke K."/>
            <person name="Wedler E."/>
            <person name="Peters S."/>
            <person name="van Staveren M."/>
            <person name="Dirkse W."/>
            <person name="Mooijman P."/>
            <person name="Lankhorst R.K."/>
            <person name="Weitzenegger T."/>
            <person name="Bothe G."/>
            <person name="Rose M."/>
            <person name="Hauf J."/>
            <person name="Berneiser S."/>
            <person name="Hempel S."/>
            <person name="Feldpausch M."/>
            <person name="Lamberth S."/>
            <person name="Villarroel R."/>
            <person name="Gielen J."/>
            <person name="Ardiles W."/>
            <person name="Bents O."/>
            <person name="Lemcke K."/>
            <person name="Kolesov G."/>
            <person name="Mayer K."/>
            <person name="Rudd S."/>
            <person name="Schoof H."/>
            <person name="Schueller C."/>
            <person name="Zaccaria P."/>
            <person name="Mewes H.W."/>
            <person name="Bevan M."/>
            <person name="Fransz P."/>
        </authorList>
    </citation>
    <scope>NUCLEOTIDE SEQUENCE [LARGE SCALE GENOMIC DNA]</scope>
    <source>
        <strain evidence="4">cv. Columbia</strain>
    </source>
</reference>
<dbReference type="InterPro" id="IPR005162">
    <property type="entry name" value="Retrotrans_gag_dom"/>
</dbReference>
<dbReference type="TAIR" id="AT5G39775"/>
<name>A0A1P8BH06_ARATH</name>
<organism evidence="3 4">
    <name type="scientific">Arabidopsis thaliana</name>
    <name type="common">Mouse-ear cress</name>
    <dbReference type="NCBI Taxonomy" id="3702"/>
    <lineage>
        <taxon>Eukaryota</taxon>
        <taxon>Viridiplantae</taxon>
        <taxon>Streptophyta</taxon>
        <taxon>Embryophyta</taxon>
        <taxon>Tracheophyta</taxon>
        <taxon>Spermatophyta</taxon>
        <taxon>Magnoliopsida</taxon>
        <taxon>eudicotyledons</taxon>
        <taxon>Gunneridae</taxon>
        <taxon>Pentapetalae</taxon>
        <taxon>rosids</taxon>
        <taxon>malvids</taxon>
        <taxon>Brassicales</taxon>
        <taxon>Brassicaceae</taxon>
        <taxon>Camelineae</taxon>
        <taxon>Arabidopsis</taxon>
    </lineage>
</organism>
<evidence type="ECO:0000313" key="2">
    <source>
        <dbReference type="Araport" id="AT5G39775"/>
    </source>
</evidence>
<dbReference type="Pfam" id="PF03732">
    <property type="entry name" value="Retrotrans_gag"/>
    <property type="match status" value="1"/>
</dbReference>
<dbReference type="Proteomes" id="UP000006548">
    <property type="component" value="Chromosome 5"/>
</dbReference>
<dbReference type="RefSeq" id="NP_001332442.1">
    <property type="nucleotide sequence ID" value="NM_001344302.1"/>
</dbReference>